<proteinExistence type="predicted"/>
<reference evidence="2" key="1">
    <citation type="journal article" date="2019" name="Int. J. Syst. Evol. Microbiol.">
        <title>The Global Catalogue of Microorganisms (GCM) 10K type strain sequencing project: providing services to taxonomists for standard genome sequencing and annotation.</title>
        <authorList>
            <consortium name="The Broad Institute Genomics Platform"/>
            <consortium name="The Broad Institute Genome Sequencing Center for Infectious Disease"/>
            <person name="Wu L."/>
            <person name="Ma J."/>
        </authorList>
    </citation>
    <scope>NUCLEOTIDE SEQUENCE [LARGE SCALE GENOMIC DNA]</scope>
    <source>
        <strain evidence="2">XZYJT-10</strain>
    </source>
</reference>
<keyword evidence="2" id="KW-1185">Reference proteome</keyword>
<dbReference type="EMBL" id="JBHTBJ010000014">
    <property type="protein sequence ID" value="MFC7276379.1"/>
    <property type="molecule type" value="Genomic_DNA"/>
</dbReference>
<name>A0ABW2HU85_9ACTN</name>
<evidence type="ECO:0008006" key="3">
    <source>
        <dbReference type="Google" id="ProtNLM"/>
    </source>
</evidence>
<dbReference type="Proteomes" id="UP001596548">
    <property type="component" value="Unassembled WGS sequence"/>
</dbReference>
<accession>A0ABW2HU85</accession>
<organism evidence="1 2">
    <name type="scientific">Paractinoplanes rhizophilus</name>
    <dbReference type="NCBI Taxonomy" id="1416877"/>
    <lineage>
        <taxon>Bacteria</taxon>
        <taxon>Bacillati</taxon>
        <taxon>Actinomycetota</taxon>
        <taxon>Actinomycetes</taxon>
        <taxon>Micromonosporales</taxon>
        <taxon>Micromonosporaceae</taxon>
        <taxon>Paractinoplanes</taxon>
    </lineage>
</organism>
<comment type="caution">
    <text evidence="1">The sequence shown here is derived from an EMBL/GenBank/DDBJ whole genome shotgun (WGS) entry which is preliminary data.</text>
</comment>
<evidence type="ECO:0000313" key="2">
    <source>
        <dbReference type="Proteomes" id="UP001596548"/>
    </source>
</evidence>
<sequence length="142" mass="15805">MVAPLVYFARAVDGLHRADVLADAQVVAADLQECGLQMTDPVDVWMRAVRNHSATGDPARLVESDLGLLRRSDGVLMDMSIRNRNYIGCTCELTYAYLWHIPSVVWVGDTGLEQRPWLRYHATVVVKGRQEAIEAVAALLLE</sequence>
<gene>
    <name evidence="1" type="ORF">ACFQS1_20490</name>
</gene>
<dbReference type="RefSeq" id="WP_378970635.1">
    <property type="nucleotide sequence ID" value="NZ_JBHTBJ010000014.1"/>
</dbReference>
<protein>
    <recommendedName>
        <fullName evidence="3">Nucleoside 2-deoxyribosyltransferase</fullName>
    </recommendedName>
</protein>
<evidence type="ECO:0000313" key="1">
    <source>
        <dbReference type="EMBL" id="MFC7276379.1"/>
    </source>
</evidence>
<dbReference type="Gene3D" id="3.40.50.450">
    <property type="match status" value="1"/>
</dbReference>